<dbReference type="InterPro" id="IPR008727">
    <property type="entry name" value="PAAR_motif"/>
</dbReference>
<protein>
    <submittedName>
        <fullName evidence="3">PAAR domain-containing protein</fullName>
    </submittedName>
</protein>
<gene>
    <name evidence="3" type="ORF">NBRC116187_17460</name>
</gene>
<feature type="domain" description="T6SS Phospholipase effector Tle1-like catalytic" evidence="2">
    <location>
        <begin position="348"/>
        <end position="439"/>
    </location>
</feature>
<comment type="caution">
    <text evidence="3">The sequence shown here is derived from an EMBL/GenBank/DDBJ whole genome shotgun (WGS) entry which is preliminary data.</text>
</comment>
<feature type="region of interest" description="Disordered" evidence="1">
    <location>
        <begin position="1"/>
        <end position="23"/>
    </location>
</feature>
<dbReference type="RefSeq" id="WP_353387894.1">
    <property type="nucleotide sequence ID" value="NZ_BAABWD010000001.1"/>
</dbReference>
<dbReference type="Gene3D" id="2.60.200.60">
    <property type="match status" value="1"/>
</dbReference>
<evidence type="ECO:0000256" key="1">
    <source>
        <dbReference type="SAM" id="MobiDB-lite"/>
    </source>
</evidence>
<dbReference type="Pfam" id="PF09994">
    <property type="entry name" value="T6SS_Tle1-like_cat"/>
    <property type="match status" value="1"/>
</dbReference>
<dbReference type="Pfam" id="PF05488">
    <property type="entry name" value="PAAR_motif"/>
    <property type="match status" value="1"/>
</dbReference>
<dbReference type="PANTHER" id="PTHR33840">
    <property type="match status" value="1"/>
</dbReference>
<proteinExistence type="predicted"/>
<organism evidence="3 4">
    <name type="scientific">Halopseudomonas sabulinigri</name>
    <dbReference type="NCBI Taxonomy" id="472181"/>
    <lineage>
        <taxon>Bacteria</taxon>
        <taxon>Pseudomonadati</taxon>
        <taxon>Pseudomonadota</taxon>
        <taxon>Gammaproteobacteria</taxon>
        <taxon>Pseudomonadales</taxon>
        <taxon>Pseudomonadaceae</taxon>
        <taxon>Halopseudomonas</taxon>
    </lineage>
</organism>
<dbReference type="CDD" id="cd14743">
    <property type="entry name" value="PAAR_CT_1"/>
    <property type="match status" value="1"/>
</dbReference>
<reference evidence="3 4" key="1">
    <citation type="submission" date="2024-04" db="EMBL/GenBank/DDBJ databases">
        <title>Draft genome sequence of Halopseudomonas sabulinigri NBRC 116187.</title>
        <authorList>
            <person name="Miyakawa T."/>
            <person name="Kusuya Y."/>
            <person name="Miura T."/>
        </authorList>
    </citation>
    <scope>NUCLEOTIDE SEQUENCE [LARGE SCALE GENOMIC DNA]</scope>
    <source>
        <strain evidence="3 4">4NH20-0042</strain>
    </source>
</reference>
<sequence length="627" mass="67343">MSGKPAARQGDPTQCPKKGHGSNAIVTGSADVLFDGLPAARLGDSTACGSALAGQVIPNVLINGRPAAVLGTTGSHGDVVIGGSGTVMIGGAVVAAGGGVGASVLFAPGGPAPAQQLRHNAAGDGVPFSIEEEEEEDEHELPVKQRITLRIGMFFDGTLNNMNNAAFTAECRRQDLNLFDEQALARVRKFCEENGYSEFTADGRYDATPDTSFGNEASNVALLYELYIDQAEAFIGENDSEASIAVYVDGIGTLSGGEDSLSGYAFGQGVTGVVERVKQSPTLILSKLRRLLNANQSLLIDKLEFDVFGFSRGAAAARHFANEVHAQASVVRTALLSQAAPAFTPEFKWSAHVGINFIGLFDTVAAIGDPASGHFSVGDEKNPGVNLHLARDCARKVVHLTAADEHRHNFSLNRVDPDYHEELVLPGVHSNLGGGYPAVTRERILLARPRLVRGDYYSLEGIDRRKLEHSRAWQLRDREEADFRNKGLPGNGQFIKDEVMVTPQNKKETGVGGFGDALLLLSLDRLVLGDLSKVPLRIMHAKALVGGVPFDLLSQHDHRFAIPADLAPIANKVIAAASSRESYFLSDTEKQFLHGRYIHASANWNARQGFFVNKPRAENERAIYESE</sequence>
<name>A0ABP9ZPJ7_9GAMM</name>
<dbReference type="PANTHER" id="PTHR33840:SF1">
    <property type="entry name" value="TLE1 PHOSPHOLIPASE DOMAIN-CONTAINING PROTEIN"/>
    <property type="match status" value="1"/>
</dbReference>
<evidence type="ECO:0000313" key="3">
    <source>
        <dbReference type="EMBL" id="GAA6131386.1"/>
    </source>
</evidence>
<dbReference type="Proteomes" id="UP001486808">
    <property type="component" value="Unassembled WGS sequence"/>
</dbReference>
<keyword evidence="4" id="KW-1185">Reference proteome</keyword>
<evidence type="ECO:0000313" key="4">
    <source>
        <dbReference type="Proteomes" id="UP001486808"/>
    </source>
</evidence>
<accession>A0ABP9ZPJ7</accession>
<dbReference type="InterPro" id="IPR018712">
    <property type="entry name" value="Tle1-like_cat"/>
</dbReference>
<dbReference type="EMBL" id="BAABWD010000001">
    <property type="protein sequence ID" value="GAA6131386.1"/>
    <property type="molecule type" value="Genomic_DNA"/>
</dbReference>
<evidence type="ECO:0000259" key="2">
    <source>
        <dbReference type="Pfam" id="PF09994"/>
    </source>
</evidence>